<feature type="region of interest" description="Disordered" evidence="1">
    <location>
        <begin position="1"/>
        <end position="28"/>
    </location>
</feature>
<dbReference type="EMBL" id="LNQE01000123">
    <property type="protein sequence ID" value="KUG29183.1"/>
    <property type="molecule type" value="Genomic_DNA"/>
</dbReference>
<accession>A0A0W8G7Q3</accession>
<protein>
    <submittedName>
        <fullName evidence="3">Uncharacterized protein</fullName>
    </submittedName>
</protein>
<evidence type="ECO:0000256" key="2">
    <source>
        <dbReference type="SAM" id="Phobius"/>
    </source>
</evidence>
<proteinExistence type="predicted"/>
<organism evidence="3">
    <name type="scientific">hydrocarbon metagenome</name>
    <dbReference type="NCBI Taxonomy" id="938273"/>
    <lineage>
        <taxon>unclassified sequences</taxon>
        <taxon>metagenomes</taxon>
        <taxon>ecological metagenomes</taxon>
    </lineage>
</organism>
<keyword evidence="2" id="KW-1133">Transmembrane helix</keyword>
<keyword evidence="2" id="KW-0812">Transmembrane</keyword>
<dbReference type="AlphaFoldDB" id="A0A0W8G7Q3"/>
<sequence>MKNGTTSQKGQTGQSGKTGNTGQTGHADPAMAKGRLLALRAAAGLCLASLGASLLAHGPAHFGFDGFFGFHALVGFLACGALVLVTGLAGVFLGRGEEFYDR</sequence>
<name>A0A0W8G7Q3_9ZZZZ</name>
<gene>
    <name evidence="3" type="ORF">ASZ90_000918</name>
</gene>
<reference evidence="3" key="1">
    <citation type="journal article" date="2015" name="Proc. Natl. Acad. Sci. U.S.A.">
        <title>Networks of energetic and metabolic interactions define dynamics in microbial communities.</title>
        <authorList>
            <person name="Embree M."/>
            <person name="Liu J.K."/>
            <person name="Al-Bassam M.M."/>
            <person name="Zengler K."/>
        </authorList>
    </citation>
    <scope>NUCLEOTIDE SEQUENCE</scope>
</reference>
<evidence type="ECO:0000313" key="3">
    <source>
        <dbReference type="EMBL" id="KUG29183.1"/>
    </source>
</evidence>
<feature type="transmembrane region" description="Helical" evidence="2">
    <location>
        <begin position="68"/>
        <end position="93"/>
    </location>
</feature>
<comment type="caution">
    <text evidence="3">The sequence shown here is derived from an EMBL/GenBank/DDBJ whole genome shotgun (WGS) entry which is preliminary data.</text>
</comment>
<keyword evidence="2" id="KW-0472">Membrane</keyword>
<feature type="transmembrane region" description="Helical" evidence="2">
    <location>
        <begin position="37"/>
        <end position="56"/>
    </location>
</feature>
<feature type="compositionally biased region" description="Low complexity" evidence="1">
    <location>
        <begin position="1"/>
        <end position="25"/>
    </location>
</feature>
<evidence type="ECO:0000256" key="1">
    <source>
        <dbReference type="SAM" id="MobiDB-lite"/>
    </source>
</evidence>